<feature type="coiled-coil region" evidence="14">
    <location>
        <begin position="978"/>
        <end position="1103"/>
    </location>
</feature>
<organism evidence="17 18">
    <name type="scientific">Oncorhynchus kisutch</name>
    <name type="common">Coho salmon</name>
    <name type="synonym">Salmo kisutch</name>
    <dbReference type="NCBI Taxonomy" id="8019"/>
    <lineage>
        <taxon>Eukaryota</taxon>
        <taxon>Metazoa</taxon>
        <taxon>Chordata</taxon>
        <taxon>Craniata</taxon>
        <taxon>Vertebrata</taxon>
        <taxon>Euteleostomi</taxon>
        <taxon>Actinopterygii</taxon>
        <taxon>Neopterygii</taxon>
        <taxon>Teleostei</taxon>
        <taxon>Protacanthopterygii</taxon>
        <taxon>Salmoniformes</taxon>
        <taxon>Salmonidae</taxon>
        <taxon>Salmoninae</taxon>
        <taxon>Oncorhynchus</taxon>
    </lineage>
</organism>
<dbReference type="FunFam" id="1.10.287.1490:FF:000014">
    <property type="entry name" value="AGAP008095-PA"/>
    <property type="match status" value="1"/>
</dbReference>
<accession>A0A8C7JES5</accession>
<feature type="repeat" description="WD" evidence="13">
    <location>
        <begin position="615"/>
        <end position="648"/>
    </location>
</feature>
<dbReference type="PANTHER" id="PTHR32215">
    <property type="entry name" value="CILIA- AND FLAGELLA-ASSOCIATED PROTEIN 57"/>
    <property type="match status" value="1"/>
</dbReference>
<evidence type="ECO:0000313" key="17">
    <source>
        <dbReference type="Ensembl" id="ENSOKIP00005082004.1"/>
    </source>
</evidence>
<name>A0A8C7JES5_ONCKI</name>
<dbReference type="InterPro" id="IPR019775">
    <property type="entry name" value="WD40_repeat_CS"/>
</dbReference>
<protein>
    <recommendedName>
        <fullName evidence="11">Cilia- and flagella-associated protein 57</fullName>
    </recommendedName>
    <alternativeName>
        <fullName evidence="12">WD repeat-containing protein 65</fullName>
    </alternativeName>
</protein>
<feature type="coiled-coil region" evidence="14">
    <location>
        <begin position="1159"/>
        <end position="1218"/>
    </location>
</feature>
<evidence type="ECO:0000313" key="18">
    <source>
        <dbReference type="Proteomes" id="UP000694557"/>
    </source>
</evidence>
<feature type="compositionally biased region" description="Basic and acidic residues" evidence="15">
    <location>
        <begin position="241"/>
        <end position="255"/>
    </location>
</feature>
<dbReference type="PROSITE" id="PS50082">
    <property type="entry name" value="WD_REPEATS_2"/>
    <property type="match status" value="3"/>
</dbReference>
<feature type="region of interest" description="Disordered" evidence="15">
    <location>
        <begin position="1278"/>
        <end position="1298"/>
    </location>
</feature>
<dbReference type="InterPro" id="IPR052993">
    <property type="entry name" value="CFA-57"/>
</dbReference>
<keyword evidence="2" id="KW-0963">Cytoplasm</keyword>
<evidence type="ECO:0000256" key="3">
    <source>
        <dbReference type="ARBA" id="ARBA00022574"/>
    </source>
</evidence>
<dbReference type="InterPro" id="IPR001680">
    <property type="entry name" value="WD40_rpt"/>
</dbReference>
<dbReference type="SUPFAM" id="SSF50978">
    <property type="entry name" value="WD40 repeat-like"/>
    <property type="match status" value="2"/>
</dbReference>
<dbReference type="Ensembl" id="ENSOKIT00005087522.1">
    <property type="protein sequence ID" value="ENSOKIP00005082004.1"/>
    <property type="gene ID" value="ENSOKIG00005035370.1"/>
</dbReference>
<evidence type="ECO:0000256" key="1">
    <source>
        <dbReference type="ARBA" id="ARBA00004430"/>
    </source>
</evidence>
<evidence type="ECO:0000256" key="9">
    <source>
        <dbReference type="ARBA" id="ARBA00061460"/>
    </source>
</evidence>
<keyword evidence="3 13" id="KW-0853">WD repeat</keyword>
<dbReference type="GeneTree" id="ENSGT00620000088018"/>
<evidence type="ECO:0000256" key="4">
    <source>
        <dbReference type="ARBA" id="ARBA00022737"/>
    </source>
</evidence>
<dbReference type="PANTHER" id="PTHR32215:SF0">
    <property type="entry name" value="CILIA- AND FLAGELLA-ASSOCIATED PROTEIN 57"/>
    <property type="match status" value="1"/>
</dbReference>
<evidence type="ECO:0000256" key="5">
    <source>
        <dbReference type="ARBA" id="ARBA00023054"/>
    </source>
</evidence>
<gene>
    <name evidence="17" type="primary">CFAP57</name>
    <name evidence="17" type="synonym">cfap57</name>
</gene>
<feature type="region of interest" description="Disordered" evidence="15">
    <location>
        <begin position="235"/>
        <end position="261"/>
    </location>
</feature>
<keyword evidence="5 14" id="KW-0175">Coiled coil</keyword>
<dbReference type="Proteomes" id="UP000694557">
    <property type="component" value="Unassembled WGS sequence"/>
</dbReference>
<evidence type="ECO:0000256" key="10">
    <source>
        <dbReference type="ARBA" id="ARBA00064509"/>
    </source>
</evidence>
<sequence>MASVVAQCHYIFGLRTGVINNICYFDEQTVIFPCGNNCVRYNIDQRWQRFIPGTEKSQGMQALAISANRRYLAVSERGEKGTITVYDLQHEQSRKRKVLSGGEVPVLEFVSMAFSPDSKYLIGQAGAPDWTLFYWMWEKQKVMASVKTTGSTNPINQVSFNPQDNTQICVSGNGVFKLFRYAEGALKQSNFLKLESHNFLSHTWMSEERVIAGTETGRLLVFESGDLRWEMSVTTKPATQEADRQLERRKPEVKSEGAAPARMPRITAITSYSKGFACSAGPGTVCLFEKTEEKDNYRKTREIRIPADPCSNEPSHAEQQEMVTLCISPSEETLVTSTDRGQLYSITLSSAEMSKGEQAHFEFLSHSFHSNIITGLSICIRKPLIATCSLDHSVRIWNFETNVLELHKEFQEEAFSVALHPSGLFILVGFSDKLRLMNLLIDDVRTFKEFTVRGCRECVFSHGGHMFAAVNGNLIHIYSSTTFDNLLNLKGHNGKVRAIVWSTDDSRLVSCGMDGAVYEWNTLNSKRESESVLKSCSYTGVTISPDAKTIFAVGTDCTLKEIQDCQILREVAADDVAYTTIAMSRSGRVLFAGTSIGTVRAIKYPLSTQKDWIEYQAHSGAVTKMVITFDDQYLLTVSEDCCLLIWKIIDKEGRGLKRDKDITYAEEILITKSDLEEKNQIMMELKTRVEELKMENEYQLRLKDMNYNEKIKDLSEKFVQEIESLKTKNQVLKTEKEKQEMSHLEVTREVVEKHSREQQDFESTSNQKLMLEYEKYQELQLKSQLMQEGYERQLQAMEDSKGRALEELTLFYEAKLQEKMLMLGQVREGYRVGTGGGRMGLGCTLEELTLFYEAKRQEKMLMLGQVREGYRVGTGGGRMGLGCTLEELTLFYEAKRQEKMLMLGQCQDESRQQMREFEESKKQMEEDGDREIQDIRIKYERKLRVEKEINLRLKGETGVMRKKFSSLQKDIDDRNVEIEKLRVEQQKLRGVIKSLEKDILGLKKEIQERDETIQDKEKRIYDLKKKNQELEKFKFVLDYKIKELKKQIEPRENDIKEMKEQIQEMEGELDQVHKRNTQLELNITELKLKLKATDKEMHKETQRVRDVEALVRRFKTDLHNCVGFIQEPKRLKDSIRELYDHYVQQSDVVDIVGVDADIQREYSRQREHLERNVASLKRKLAKDTEVHRTENVKIMKENVSLIKEINDLRRELRLVRTQVHDNKSQSGISKKKLSSSDLTALTSVEGRGLVARLNFEEEAERIIQLQRVEIQRLKMQMQGQSHSLIPPSSSTKLPVLTT</sequence>
<dbReference type="PROSITE" id="PS50294">
    <property type="entry name" value="WD_REPEATS_REGION"/>
    <property type="match status" value="1"/>
</dbReference>
<evidence type="ECO:0000256" key="11">
    <source>
        <dbReference type="ARBA" id="ARBA00074539"/>
    </source>
</evidence>
<comment type="subcellular location">
    <subcellularLocation>
        <location evidence="1">Cytoplasm</location>
        <location evidence="1">Cytoskeleton</location>
        <location evidence="1">Cilium axoneme</location>
    </subcellularLocation>
</comment>
<evidence type="ECO:0000256" key="12">
    <source>
        <dbReference type="ARBA" id="ARBA00075729"/>
    </source>
</evidence>
<dbReference type="FunFam" id="2.130.10.10:FF:000271">
    <property type="entry name" value="cilia- and flagella-associated protein 57"/>
    <property type="match status" value="1"/>
</dbReference>
<dbReference type="InterPro" id="IPR036322">
    <property type="entry name" value="WD40_repeat_dom_sf"/>
</dbReference>
<comment type="function">
    <text evidence="8">Associates with components of the nexin-dynein regulatory complex (N-DRC), a key regulator of ciliary/flagellar motility, and might act as an inner dynein arm (IDA) hub or linkage.</text>
</comment>
<feature type="domain" description="EML-like second beta-propeller" evidence="16">
    <location>
        <begin position="374"/>
        <end position="648"/>
    </location>
</feature>
<evidence type="ECO:0000256" key="2">
    <source>
        <dbReference type="ARBA" id="ARBA00022490"/>
    </source>
</evidence>
<dbReference type="SMART" id="SM00320">
    <property type="entry name" value="WD40"/>
    <property type="match status" value="7"/>
</dbReference>
<evidence type="ECO:0000256" key="7">
    <source>
        <dbReference type="ARBA" id="ARBA00023273"/>
    </source>
</evidence>
<evidence type="ECO:0000259" key="16">
    <source>
        <dbReference type="Pfam" id="PF23414"/>
    </source>
</evidence>
<feature type="repeat" description="WD" evidence="13">
    <location>
        <begin position="489"/>
        <end position="530"/>
    </location>
</feature>
<proteinExistence type="inferred from homology"/>
<evidence type="ECO:0000256" key="6">
    <source>
        <dbReference type="ARBA" id="ARBA00023212"/>
    </source>
</evidence>
<reference evidence="17" key="1">
    <citation type="submission" date="2025-08" db="UniProtKB">
        <authorList>
            <consortium name="Ensembl"/>
        </authorList>
    </citation>
    <scope>IDENTIFICATION</scope>
</reference>
<feature type="coiled-coil region" evidence="14">
    <location>
        <begin position="675"/>
        <end position="742"/>
    </location>
</feature>
<dbReference type="Gene3D" id="2.130.10.10">
    <property type="entry name" value="YVTN repeat-like/Quinoprotein amine dehydrogenase"/>
    <property type="match status" value="2"/>
</dbReference>
<comment type="subunit">
    <text evidence="10">May form homodimers. Associates with components of the nexin-dynein regulatory complex (N-DRC) and the CFAP184:CFAP263 complex.</text>
</comment>
<comment type="similarity">
    <text evidence="9">Belongs to the CFAP57 family.</text>
</comment>
<keyword evidence="6" id="KW-0206">Cytoskeleton</keyword>
<keyword evidence="18" id="KW-1185">Reference proteome</keyword>
<evidence type="ECO:0000256" key="15">
    <source>
        <dbReference type="SAM" id="MobiDB-lite"/>
    </source>
</evidence>
<reference evidence="17" key="2">
    <citation type="submission" date="2025-09" db="UniProtKB">
        <authorList>
            <consortium name="Ensembl"/>
        </authorList>
    </citation>
    <scope>IDENTIFICATION</scope>
</reference>
<dbReference type="PROSITE" id="PS00678">
    <property type="entry name" value="WD_REPEATS_1"/>
    <property type="match status" value="1"/>
</dbReference>
<dbReference type="Gene3D" id="1.10.287.1490">
    <property type="match status" value="1"/>
</dbReference>
<evidence type="ECO:0000256" key="14">
    <source>
        <dbReference type="SAM" id="Coils"/>
    </source>
</evidence>
<dbReference type="InterPro" id="IPR055442">
    <property type="entry name" value="Beta-prop_EML-like_2nd"/>
</dbReference>
<keyword evidence="4" id="KW-0677">Repeat</keyword>
<dbReference type="Pfam" id="PF23414">
    <property type="entry name" value="Beta-prop_EML_2"/>
    <property type="match status" value="1"/>
</dbReference>
<dbReference type="FunFam" id="2.130.10.10:FF:000357">
    <property type="entry name" value="Cilia and flagella associated protein 57"/>
    <property type="match status" value="1"/>
</dbReference>
<evidence type="ECO:0000256" key="13">
    <source>
        <dbReference type="PROSITE-ProRule" id="PRU00221"/>
    </source>
</evidence>
<evidence type="ECO:0000256" key="8">
    <source>
        <dbReference type="ARBA" id="ARBA00054720"/>
    </source>
</evidence>
<keyword evidence="7" id="KW-0966">Cell projection</keyword>
<dbReference type="InterPro" id="IPR015943">
    <property type="entry name" value="WD40/YVTN_repeat-like_dom_sf"/>
</dbReference>
<dbReference type="GO" id="GO:0005930">
    <property type="term" value="C:axoneme"/>
    <property type="evidence" value="ECO:0007669"/>
    <property type="project" value="UniProtKB-SubCell"/>
</dbReference>
<feature type="repeat" description="WD" evidence="13">
    <location>
        <begin position="366"/>
        <end position="401"/>
    </location>
</feature>